<dbReference type="EMBL" id="CP136891">
    <property type="protein sequence ID" value="WOK98436.1"/>
    <property type="molecule type" value="Genomic_DNA"/>
</dbReference>
<dbReference type="PANTHER" id="PTHR18896:SF65">
    <property type="entry name" value="PHOSPHOLIPASE D BETA 1"/>
    <property type="match status" value="1"/>
</dbReference>
<accession>A0AAQ3JYL5</accession>
<feature type="domain" description="C2" evidence="3">
    <location>
        <begin position="83"/>
        <end position="188"/>
    </location>
</feature>
<dbReference type="PROSITE" id="PS50004">
    <property type="entry name" value="C2"/>
    <property type="match status" value="1"/>
</dbReference>
<dbReference type="InterPro" id="IPR015679">
    <property type="entry name" value="PLipase_D_fam"/>
</dbReference>
<dbReference type="GO" id="GO:0005886">
    <property type="term" value="C:plasma membrane"/>
    <property type="evidence" value="ECO:0007669"/>
    <property type="project" value="TreeGrafter"/>
</dbReference>
<evidence type="ECO:0000259" key="3">
    <source>
        <dbReference type="PROSITE" id="PS50004"/>
    </source>
</evidence>
<dbReference type="InterPro" id="IPR000008">
    <property type="entry name" value="C2_dom"/>
</dbReference>
<evidence type="ECO:0000313" key="4">
    <source>
        <dbReference type="EMBL" id="WOK98436.1"/>
    </source>
</evidence>
<evidence type="ECO:0000256" key="1">
    <source>
        <dbReference type="ARBA" id="ARBA00022737"/>
    </source>
</evidence>
<evidence type="ECO:0000313" key="5">
    <source>
        <dbReference type="Proteomes" id="UP001327560"/>
    </source>
</evidence>
<keyword evidence="5" id="KW-1185">Reference proteome</keyword>
<dbReference type="GO" id="GO:0004630">
    <property type="term" value="F:phospholipase D activity"/>
    <property type="evidence" value="ECO:0007669"/>
    <property type="project" value="TreeGrafter"/>
</dbReference>
<gene>
    <name evidence="4" type="ORF">Cni_G07148</name>
</gene>
<proteinExistence type="predicted"/>
<dbReference type="InterPro" id="IPR035892">
    <property type="entry name" value="C2_domain_sf"/>
</dbReference>
<reference evidence="4 5" key="1">
    <citation type="submission" date="2023-10" db="EMBL/GenBank/DDBJ databases">
        <title>Chromosome-scale genome assembly provides insights into flower coloration mechanisms of Canna indica.</title>
        <authorList>
            <person name="Li C."/>
        </authorList>
    </citation>
    <scope>NUCLEOTIDE SEQUENCE [LARGE SCALE GENOMIC DNA]</scope>
    <source>
        <tissue evidence="4">Flower</tissue>
    </source>
</reference>
<evidence type="ECO:0000256" key="2">
    <source>
        <dbReference type="ARBA" id="ARBA00023098"/>
    </source>
</evidence>
<protein>
    <recommendedName>
        <fullName evidence="3">C2 domain-containing protein</fullName>
    </recommendedName>
</protein>
<name>A0AAQ3JYL5_9LILI</name>
<dbReference type="Proteomes" id="UP001327560">
    <property type="component" value="Chromosome 2"/>
</dbReference>
<organism evidence="4 5">
    <name type="scientific">Canna indica</name>
    <name type="common">Indian-shot</name>
    <dbReference type="NCBI Taxonomy" id="4628"/>
    <lineage>
        <taxon>Eukaryota</taxon>
        <taxon>Viridiplantae</taxon>
        <taxon>Streptophyta</taxon>
        <taxon>Embryophyta</taxon>
        <taxon>Tracheophyta</taxon>
        <taxon>Spermatophyta</taxon>
        <taxon>Magnoliopsida</taxon>
        <taxon>Liliopsida</taxon>
        <taxon>Zingiberales</taxon>
        <taxon>Cannaceae</taxon>
        <taxon>Canna</taxon>
    </lineage>
</organism>
<dbReference type="PANTHER" id="PTHR18896">
    <property type="entry name" value="PHOSPHOLIPASE D"/>
    <property type="match status" value="1"/>
</dbReference>
<dbReference type="Pfam" id="PF00168">
    <property type="entry name" value="C2"/>
    <property type="match status" value="1"/>
</dbReference>
<dbReference type="GO" id="GO:0009395">
    <property type="term" value="P:phospholipid catabolic process"/>
    <property type="evidence" value="ECO:0007669"/>
    <property type="project" value="TreeGrafter"/>
</dbReference>
<sequence>MCNTSPLSSNKSHLYSTNKLMEDPLGDLHRWPTPSESFHESHLPGVLVAPPPEAPFDESQHGALIPLSESAGDSQYGTIVPFTGSVPSKGLSSLKVLLLHGSLDIWVYKAKNLPNLDLFHKALGDVFGSWIMNTISGMGDHMTIDPYVTITVCEAAVARTYVVDNREDPIWMQHFNVPVAHHAAEVEF</sequence>
<dbReference type="AlphaFoldDB" id="A0AAQ3JYL5"/>
<dbReference type="SUPFAM" id="SSF49562">
    <property type="entry name" value="C2 domain (Calcium/lipid-binding domain, CaLB)"/>
    <property type="match status" value="1"/>
</dbReference>
<keyword evidence="2" id="KW-0443">Lipid metabolism</keyword>
<dbReference type="Gene3D" id="2.60.40.150">
    <property type="entry name" value="C2 domain"/>
    <property type="match status" value="1"/>
</dbReference>
<keyword evidence="1" id="KW-0677">Repeat</keyword>